<evidence type="ECO:0000313" key="1">
    <source>
        <dbReference type="EMBL" id="KAK3938135.1"/>
    </source>
</evidence>
<dbReference type="Proteomes" id="UP001303473">
    <property type="component" value="Unassembled WGS sequence"/>
</dbReference>
<dbReference type="AlphaFoldDB" id="A0AAN6S2K5"/>
<evidence type="ECO:0000313" key="2">
    <source>
        <dbReference type="Proteomes" id="UP001303473"/>
    </source>
</evidence>
<keyword evidence="2" id="KW-1185">Reference proteome</keyword>
<comment type="caution">
    <text evidence="1">The sequence shown here is derived from an EMBL/GenBank/DDBJ whole genome shotgun (WGS) entry which is preliminary data.</text>
</comment>
<sequence length="460" mass="52283">MYIPYHILLSSGEKRPSNLLSNVSTRPANLQEYRDDIEGQSSRQTTLRKRYWDGTLSSQSNANVSMPRECFVLLSELGQPPNFEHETGVDAKTFQNFRWRADSCLWISCATDVTLLEENFELVDFREPHYCAPLNNPANVYITLLVISGILEASRPNAHFAHPYYEYCGHRELRRLLDITKAKERLDEVTNTVMVLSMFETVRLSPRTEIHWSAIKRFVGMRGGIEELPQLVQEAIINADLIQAICYGRTPVFGNTEEPCSRSFPNKHLPAERASYLLSSPLFLYEGEDFSSLARFFADSNIAHTLELILRSTLGVVQQLIDPQQRQDDTAVAASRHMYFQDLADRVAGRSVRTAVYPLMGVNDHQQHSLYAITLVGIAAASKPHERSYFAAQLMRSCLTHGRYQPGILVKHLANFIKLREALSRRLYTQTSEVDDKADTEEAPRASLARRVSLPFRGLN</sequence>
<gene>
    <name evidence="1" type="ORF">QBC46DRAFT_441457</name>
</gene>
<dbReference type="EMBL" id="MU853836">
    <property type="protein sequence ID" value="KAK3938135.1"/>
    <property type="molecule type" value="Genomic_DNA"/>
</dbReference>
<name>A0AAN6S2K5_9PEZI</name>
<proteinExistence type="predicted"/>
<accession>A0AAN6S2K5</accession>
<reference evidence="2" key="1">
    <citation type="journal article" date="2023" name="Mol. Phylogenet. Evol.">
        <title>Genome-scale phylogeny and comparative genomics of the fungal order Sordariales.</title>
        <authorList>
            <person name="Hensen N."/>
            <person name="Bonometti L."/>
            <person name="Westerberg I."/>
            <person name="Brannstrom I.O."/>
            <person name="Guillou S."/>
            <person name="Cros-Aarteil S."/>
            <person name="Calhoun S."/>
            <person name="Haridas S."/>
            <person name="Kuo A."/>
            <person name="Mondo S."/>
            <person name="Pangilinan J."/>
            <person name="Riley R."/>
            <person name="LaButti K."/>
            <person name="Andreopoulos B."/>
            <person name="Lipzen A."/>
            <person name="Chen C."/>
            <person name="Yan M."/>
            <person name="Daum C."/>
            <person name="Ng V."/>
            <person name="Clum A."/>
            <person name="Steindorff A."/>
            <person name="Ohm R.A."/>
            <person name="Martin F."/>
            <person name="Silar P."/>
            <person name="Natvig D.O."/>
            <person name="Lalanne C."/>
            <person name="Gautier V."/>
            <person name="Ament-Velasquez S.L."/>
            <person name="Kruys A."/>
            <person name="Hutchinson M.I."/>
            <person name="Powell A.J."/>
            <person name="Barry K."/>
            <person name="Miller A.N."/>
            <person name="Grigoriev I.V."/>
            <person name="Debuchy R."/>
            <person name="Gladieux P."/>
            <person name="Hiltunen Thoren M."/>
            <person name="Johannesson H."/>
        </authorList>
    </citation>
    <scope>NUCLEOTIDE SEQUENCE [LARGE SCALE GENOMIC DNA]</scope>
    <source>
        <strain evidence="2">CBS 340.73</strain>
    </source>
</reference>
<organism evidence="1 2">
    <name type="scientific">Diplogelasinospora grovesii</name>
    <dbReference type="NCBI Taxonomy" id="303347"/>
    <lineage>
        <taxon>Eukaryota</taxon>
        <taxon>Fungi</taxon>
        <taxon>Dikarya</taxon>
        <taxon>Ascomycota</taxon>
        <taxon>Pezizomycotina</taxon>
        <taxon>Sordariomycetes</taxon>
        <taxon>Sordariomycetidae</taxon>
        <taxon>Sordariales</taxon>
        <taxon>Diplogelasinosporaceae</taxon>
        <taxon>Diplogelasinospora</taxon>
    </lineage>
</organism>
<protein>
    <submittedName>
        <fullName evidence="1">Uncharacterized protein</fullName>
    </submittedName>
</protein>